<dbReference type="PROSITE" id="PS50104">
    <property type="entry name" value="TIR"/>
    <property type="match status" value="1"/>
</dbReference>
<comment type="caution">
    <text evidence="2">The sequence shown here is derived from an EMBL/GenBank/DDBJ whole genome shotgun (WGS) entry which is preliminary data.</text>
</comment>
<protein>
    <submittedName>
        <fullName evidence="2">WG repeat-containing protein</fullName>
    </submittedName>
</protein>
<dbReference type="InterPro" id="IPR000157">
    <property type="entry name" value="TIR_dom"/>
</dbReference>
<reference evidence="2 3" key="1">
    <citation type="journal article" date="2020" name="ISME J.">
        <title>Comparative genomics reveals insights into cyanobacterial evolution and habitat adaptation.</title>
        <authorList>
            <person name="Chen M.Y."/>
            <person name="Teng W.K."/>
            <person name="Zhao L."/>
            <person name="Hu C.X."/>
            <person name="Zhou Y.K."/>
            <person name="Han B.P."/>
            <person name="Song L.R."/>
            <person name="Shu W.S."/>
        </authorList>
    </citation>
    <scope>NUCLEOTIDE SEQUENCE [LARGE SCALE GENOMIC DNA]</scope>
    <source>
        <strain evidence="2 3">FACHB-252</strain>
    </source>
</reference>
<sequence length="630" mass="71697">MSQVSVFLCHKSKDKNFVKRTYNKLNKRLNISFFKSVEIKPWIDEKNFTPGNQVDPTISQQIADSKFGVIFLSKHGIGDYQIYEIMQFKQRVDAEEKNKVVTKDKVVIIPILLPGIQDVKDVQFPENEVIQKALAKIRKVEVDNINETEIQKTIEEIKKFLGGYHWIKIDLATKIFWNEPFFKTLEKAIKDPIKDNIPIKVPYAVSGGIALTGVVLLGTIASAIANMTSKPINSTNVNPTPQPRVSITPRPVSPEFKFELNRTIESGGNFNHGLARVRINGQSGYIDRLGNIQIPANFDRVLDFSKPDNLALAWEYGKNRGYINNQGKYQINPMYGRNMAGQFSEGKAYACHVSTCGYIDRNGKEVIKRKYPGAGRFSEGLAPVKINGKWGYINKDDDFLIPESFDEAYQFRESLAPVKQDNQWMYIDKNAKPVIKEKFDKISYFSEGLAAVKQDNKWGYINRQGNMVIPLQFDEPKDTPRRFDCDATDITNNKAECKNLDNRHDFSEGLAAIYMNGKWGYINPQGNIVIEPQFSQANHFSERLAYVCQGEENDKKCGYIGHPFNTIITKTLDGSVNLRQIPNIKGTLLQKIQDGSSITILNETINSNKEAWYQIKVNNQFGWIRSDLLQ</sequence>
<dbReference type="InterPro" id="IPR032774">
    <property type="entry name" value="WG_beta_rep"/>
</dbReference>
<accession>A0ABR8HGC1</accession>
<dbReference type="Pfam" id="PF08239">
    <property type="entry name" value="SH3_3"/>
    <property type="match status" value="1"/>
</dbReference>
<dbReference type="Pfam" id="PF13676">
    <property type="entry name" value="TIR_2"/>
    <property type="match status" value="1"/>
</dbReference>
<gene>
    <name evidence="2" type="ORF">H6G94_26730</name>
</gene>
<dbReference type="InterPro" id="IPR035897">
    <property type="entry name" value="Toll_tir_struct_dom_sf"/>
</dbReference>
<name>A0ABR8HGC1_NOSPU</name>
<feature type="domain" description="TIR" evidence="1">
    <location>
        <begin position="2"/>
        <end position="165"/>
    </location>
</feature>
<proteinExistence type="predicted"/>
<dbReference type="SUPFAM" id="SSF52200">
    <property type="entry name" value="Toll/Interleukin receptor TIR domain"/>
    <property type="match status" value="1"/>
</dbReference>
<dbReference type="SUPFAM" id="SSF69360">
    <property type="entry name" value="Cell wall binding repeat"/>
    <property type="match status" value="1"/>
</dbReference>
<evidence type="ECO:0000313" key="2">
    <source>
        <dbReference type="EMBL" id="MBD2614831.1"/>
    </source>
</evidence>
<organism evidence="2 3">
    <name type="scientific">Nostoc punctiforme FACHB-252</name>
    <dbReference type="NCBI Taxonomy" id="1357509"/>
    <lineage>
        <taxon>Bacteria</taxon>
        <taxon>Bacillati</taxon>
        <taxon>Cyanobacteriota</taxon>
        <taxon>Cyanophyceae</taxon>
        <taxon>Nostocales</taxon>
        <taxon>Nostocaceae</taxon>
        <taxon>Nostoc</taxon>
    </lineage>
</organism>
<dbReference type="PANTHER" id="PTHR37841:SF1">
    <property type="entry name" value="DUF3298 DOMAIN-CONTAINING PROTEIN"/>
    <property type="match status" value="1"/>
</dbReference>
<dbReference type="RefSeq" id="WP_190951702.1">
    <property type="nucleotide sequence ID" value="NZ_JACJTC010000021.1"/>
</dbReference>
<dbReference type="Pfam" id="PF14903">
    <property type="entry name" value="WG_beta_rep"/>
    <property type="match status" value="4"/>
</dbReference>
<evidence type="ECO:0000259" key="1">
    <source>
        <dbReference type="PROSITE" id="PS50104"/>
    </source>
</evidence>
<evidence type="ECO:0000313" key="3">
    <source>
        <dbReference type="Proteomes" id="UP000606396"/>
    </source>
</evidence>
<dbReference type="Proteomes" id="UP000606396">
    <property type="component" value="Unassembled WGS sequence"/>
</dbReference>
<dbReference type="Gene3D" id="3.40.50.10140">
    <property type="entry name" value="Toll/interleukin-1 receptor homology (TIR) domain"/>
    <property type="match status" value="1"/>
</dbReference>
<dbReference type="PANTHER" id="PTHR37841">
    <property type="entry name" value="GLR2918 PROTEIN"/>
    <property type="match status" value="1"/>
</dbReference>
<dbReference type="EMBL" id="JACJTC010000021">
    <property type="protein sequence ID" value="MBD2614831.1"/>
    <property type="molecule type" value="Genomic_DNA"/>
</dbReference>
<dbReference type="InterPro" id="IPR003646">
    <property type="entry name" value="SH3-like_bac-type"/>
</dbReference>
<dbReference type="Gene3D" id="2.30.30.40">
    <property type="entry name" value="SH3 Domains"/>
    <property type="match status" value="1"/>
</dbReference>
<keyword evidence="3" id="KW-1185">Reference proteome</keyword>